<feature type="DNA-binding region" description="H-T-H motif" evidence="4">
    <location>
        <begin position="25"/>
        <end position="44"/>
    </location>
</feature>
<dbReference type="SUPFAM" id="SSF46689">
    <property type="entry name" value="Homeodomain-like"/>
    <property type="match status" value="1"/>
</dbReference>
<dbReference type="OrthoDB" id="116240at2"/>
<dbReference type="RefSeq" id="WP_061950262.1">
    <property type="nucleotide sequence ID" value="NZ_LTAO01000039.1"/>
</dbReference>
<proteinExistence type="predicted"/>
<dbReference type="PROSITE" id="PS50977">
    <property type="entry name" value="HTH_TETR_2"/>
    <property type="match status" value="1"/>
</dbReference>
<sequence length="178" mass="20570">MSKKREILLEQSERLFDRHGFHTVGLKQIIKESGVALMTLYNHFHSKEDLIIEVLKRRETRYLNQLNSSVKKTNSTDLVLALAEAHMDWIRSYNSYGCMFLRAKEEYSLNQEANSEIVGFAEKHKNDLVSFFLEKGLNKSEAIRVVLLFEGATALSEVFDVETVANEMKYSVKKLFSL</sequence>
<evidence type="ECO:0000256" key="2">
    <source>
        <dbReference type="ARBA" id="ARBA00023125"/>
    </source>
</evidence>
<dbReference type="PANTHER" id="PTHR47506:SF1">
    <property type="entry name" value="HTH-TYPE TRANSCRIPTIONAL REGULATOR YJDC"/>
    <property type="match status" value="1"/>
</dbReference>
<reference evidence="6" key="1">
    <citation type="submission" date="2016-02" db="EMBL/GenBank/DDBJ databases">
        <title>Genome sequence of Bacillus trypoxylicola KCTC 13244(T).</title>
        <authorList>
            <person name="Jeong H."/>
            <person name="Park S.-H."/>
            <person name="Choi S.-K."/>
        </authorList>
    </citation>
    <scope>NUCLEOTIDE SEQUENCE [LARGE SCALE GENOMIC DNA]</scope>
    <source>
        <strain evidence="6">KCTC 13244</strain>
    </source>
</reference>
<keyword evidence="7" id="KW-1185">Reference proteome</keyword>
<dbReference type="InterPro" id="IPR009057">
    <property type="entry name" value="Homeodomain-like_sf"/>
</dbReference>
<keyword evidence="2 4" id="KW-0238">DNA-binding</keyword>
<protein>
    <submittedName>
        <fullName evidence="6">Transcriptional regulator</fullName>
    </submittedName>
</protein>
<dbReference type="EMBL" id="LTAO01000039">
    <property type="protein sequence ID" value="KYG26086.1"/>
    <property type="molecule type" value="Genomic_DNA"/>
</dbReference>
<evidence type="ECO:0000256" key="1">
    <source>
        <dbReference type="ARBA" id="ARBA00023015"/>
    </source>
</evidence>
<dbReference type="AlphaFoldDB" id="A0A161P6S9"/>
<gene>
    <name evidence="6" type="ORF">AZF04_13455</name>
</gene>
<evidence type="ECO:0000259" key="5">
    <source>
        <dbReference type="PROSITE" id="PS50977"/>
    </source>
</evidence>
<dbReference type="GO" id="GO:0003677">
    <property type="term" value="F:DNA binding"/>
    <property type="evidence" value="ECO:0007669"/>
    <property type="project" value="UniProtKB-UniRule"/>
</dbReference>
<dbReference type="InterPro" id="IPR001647">
    <property type="entry name" value="HTH_TetR"/>
</dbReference>
<comment type="caution">
    <text evidence="6">The sequence shown here is derived from an EMBL/GenBank/DDBJ whole genome shotgun (WGS) entry which is preliminary data.</text>
</comment>
<dbReference type="Gene3D" id="1.10.357.10">
    <property type="entry name" value="Tetracycline Repressor, domain 2"/>
    <property type="match status" value="1"/>
</dbReference>
<evidence type="ECO:0000256" key="3">
    <source>
        <dbReference type="ARBA" id="ARBA00023163"/>
    </source>
</evidence>
<dbReference type="STRING" id="519424.AZF04_13455"/>
<keyword evidence="3" id="KW-0804">Transcription</keyword>
<feature type="domain" description="HTH tetR-type" evidence="5">
    <location>
        <begin position="2"/>
        <end position="62"/>
    </location>
</feature>
<evidence type="ECO:0000256" key="4">
    <source>
        <dbReference type="PROSITE-ProRule" id="PRU00335"/>
    </source>
</evidence>
<name>A0A161P6S9_9BACI</name>
<evidence type="ECO:0000313" key="6">
    <source>
        <dbReference type="EMBL" id="KYG26086.1"/>
    </source>
</evidence>
<dbReference type="PANTHER" id="PTHR47506">
    <property type="entry name" value="TRANSCRIPTIONAL REGULATORY PROTEIN"/>
    <property type="match status" value="1"/>
</dbReference>
<organism evidence="6 7">
    <name type="scientific">Alkalihalobacillus trypoxylicola</name>
    <dbReference type="NCBI Taxonomy" id="519424"/>
    <lineage>
        <taxon>Bacteria</taxon>
        <taxon>Bacillati</taxon>
        <taxon>Bacillota</taxon>
        <taxon>Bacilli</taxon>
        <taxon>Bacillales</taxon>
        <taxon>Bacillaceae</taxon>
        <taxon>Alkalihalobacillus</taxon>
    </lineage>
</organism>
<keyword evidence="1" id="KW-0805">Transcription regulation</keyword>
<dbReference type="Proteomes" id="UP000075806">
    <property type="component" value="Unassembled WGS sequence"/>
</dbReference>
<accession>A0A161P6S9</accession>
<evidence type="ECO:0000313" key="7">
    <source>
        <dbReference type="Proteomes" id="UP000075806"/>
    </source>
</evidence>
<dbReference type="PRINTS" id="PR00455">
    <property type="entry name" value="HTHTETR"/>
</dbReference>
<dbReference type="Pfam" id="PF00440">
    <property type="entry name" value="TetR_N"/>
    <property type="match status" value="1"/>
</dbReference>